<evidence type="ECO:0000256" key="1">
    <source>
        <dbReference type="SAM" id="MobiDB-lite"/>
    </source>
</evidence>
<evidence type="ECO:0000313" key="2">
    <source>
        <dbReference type="EMBL" id="KAK0738514.1"/>
    </source>
</evidence>
<proteinExistence type="predicted"/>
<organism evidence="2 3">
    <name type="scientific">Schizothecium vesticola</name>
    <dbReference type="NCBI Taxonomy" id="314040"/>
    <lineage>
        <taxon>Eukaryota</taxon>
        <taxon>Fungi</taxon>
        <taxon>Dikarya</taxon>
        <taxon>Ascomycota</taxon>
        <taxon>Pezizomycotina</taxon>
        <taxon>Sordariomycetes</taxon>
        <taxon>Sordariomycetidae</taxon>
        <taxon>Sordariales</taxon>
        <taxon>Schizotheciaceae</taxon>
        <taxon>Schizothecium</taxon>
    </lineage>
</organism>
<feature type="region of interest" description="Disordered" evidence="1">
    <location>
        <begin position="1"/>
        <end position="28"/>
    </location>
</feature>
<name>A0AA40EEH6_9PEZI</name>
<accession>A0AA40EEH6</accession>
<protein>
    <submittedName>
        <fullName evidence="2">Uncharacterized protein</fullName>
    </submittedName>
</protein>
<evidence type="ECO:0000313" key="3">
    <source>
        <dbReference type="Proteomes" id="UP001172155"/>
    </source>
</evidence>
<dbReference type="AlphaFoldDB" id="A0AA40EEH6"/>
<comment type="caution">
    <text evidence="2">The sequence shown here is derived from an EMBL/GenBank/DDBJ whole genome shotgun (WGS) entry which is preliminary data.</text>
</comment>
<dbReference type="Proteomes" id="UP001172155">
    <property type="component" value="Unassembled WGS sequence"/>
</dbReference>
<dbReference type="EMBL" id="JAUKUD010000007">
    <property type="protein sequence ID" value="KAK0738514.1"/>
    <property type="molecule type" value="Genomic_DNA"/>
</dbReference>
<sequence>MAPHPGRSARILSSPAVLSPRRHRPRPNRVASWSRLHCTYMRASGASQMCVFFSGAGQVCVFQKVRHVAKIFCELQKDVSEVGVLRAPAPGPDPTRRDIWTLGDDAALGSPKRGTRRNRIYPTVSLQPAFGTLNQQLFSEAHLSHFSGRALTHAFGAACGGGLWLADWLAGRRRSKKKAGNRMAGQRQAIPRCRSLADLGVDSVAHWMCDLHRARAAANGPTAASHGREPELVCVWLLRPRKGVKRRRKKREVKWAAVSQDTHTQCNVEDHAARHPIAHQCRARVVASPLPGSPRPMRAAADSMEAVMVVVVVVAQT</sequence>
<gene>
    <name evidence="2" type="ORF">B0T18DRAFT_248251</name>
</gene>
<reference evidence="2" key="1">
    <citation type="submission" date="2023-06" db="EMBL/GenBank/DDBJ databases">
        <title>Genome-scale phylogeny and comparative genomics of the fungal order Sordariales.</title>
        <authorList>
            <consortium name="Lawrence Berkeley National Laboratory"/>
            <person name="Hensen N."/>
            <person name="Bonometti L."/>
            <person name="Westerberg I."/>
            <person name="Brannstrom I.O."/>
            <person name="Guillou S."/>
            <person name="Cros-Aarteil S."/>
            <person name="Calhoun S."/>
            <person name="Haridas S."/>
            <person name="Kuo A."/>
            <person name="Mondo S."/>
            <person name="Pangilinan J."/>
            <person name="Riley R."/>
            <person name="LaButti K."/>
            <person name="Andreopoulos B."/>
            <person name="Lipzen A."/>
            <person name="Chen C."/>
            <person name="Yanf M."/>
            <person name="Daum C."/>
            <person name="Ng V."/>
            <person name="Clum A."/>
            <person name="Steindorff A."/>
            <person name="Ohm R."/>
            <person name="Martin F."/>
            <person name="Silar P."/>
            <person name="Natvig D."/>
            <person name="Lalanne C."/>
            <person name="Gautier V."/>
            <person name="Ament-velasquez S.L."/>
            <person name="Kruys A."/>
            <person name="Hutchinson M.I."/>
            <person name="Powell A.J."/>
            <person name="Barry K."/>
            <person name="Miller A.N."/>
            <person name="Grigoriev I.V."/>
            <person name="Debuchy R."/>
            <person name="Gladieux P."/>
            <person name="Thoren M.H."/>
            <person name="Johannesson H."/>
        </authorList>
    </citation>
    <scope>NUCLEOTIDE SEQUENCE</scope>
    <source>
        <strain evidence="2">SMH3187-1</strain>
    </source>
</reference>
<keyword evidence="3" id="KW-1185">Reference proteome</keyword>